<dbReference type="OrthoDB" id="950503at2"/>
<evidence type="ECO:0000313" key="2">
    <source>
        <dbReference type="Proteomes" id="UP000304900"/>
    </source>
</evidence>
<proteinExistence type="predicted"/>
<protein>
    <submittedName>
        <fullName evidence="1">Uncharacterized protein</fullName>
    </submittedName>
</protein>
<dbReference type="AlphaFoldDB" id="A0A4U6D744"/>
<organism evidence="1 2">
    <name type="scientific">Dyadobacter frigoris</name>
    <dbReference type="NCBI Taxonomy" id="2576211"/>
    <lineage>
        <taxon>Bacteria</taxon>
        <taxon>Pseudomonadati</taxon>
        <taxon>Bacteroidota</taxon>
        <taxon>Cytophagia</taxon>
        <taxon>Cytophagales</taxon>
        <taxon>Spirosomataceae</taxon>
        <taxon>Dyadobacter</taxon>
    </lineage>
</organism>
<accession>A0A4U6D744</accession>
<dbReference type="EMBL" id="SZVO01000005">
    <property type="protein sequence ID" value="TKT92101.1"/>
    <property type="molecule type" value="Genomic_DNA"/>
</dbReference>
<gene>
    <name evidence="1" type="ORF">FDK13_13285</name>
</gene>
<dbReference type="RefSeq" id="WP_137340471.1">
    <property type="nucleotide sequence ID" value="NZ_BSQH01000006.1"/>
</dbReference>
<dbReference type="Proteomes" id="UP000304900">
    <property type="component" value="Unassembled WGS sequence"/>
</dbReference>
<name>A0A4U6D744_9BACT</name>
<reference evidence="1 2" key="1">
    <citation type="submission" date="2019-05" db="EMBL/GenBank/DDBJ databases">
        <title>Dyadobacter AR-3-8 sp. nov., isolated from arctic soil.</title>
        <authorList>
            <person name="Chaudhary D.K."/>
        </authorList>
    </citation>
    <scope>NUCLEOTIDE SEQUENCE [LARGE SCALE GENOMIC DNA]</scope>
    <source>
        <strain evidence="1 2">AR-3-8</strain>
    </source>
</reference>
<evidence type="ECO:0000313" key="1">
    <source>
        <dbReference type="EMBL" id="TKT92101.1"/>
    </source>
</evidence>
<keyword evidence="2" id="KW-1185">Reference proteome</keyword>
<sequence>MGRILSILLFGLLLYNMMGYSVVYLLEDKYAVSAGNEDFIERHAFSKDIVIKVPVSLPYQTTWDNPEPAEGKIQHEGEYYQMKSRQLINDTMYVHCEFDQNARDRFMSLVSHINDEVSGNTSDTHKKSPSTILKSFLKEYMTSSKKHVFYIMEWYEKSTYTSTYKNLTPLRALLSIPSPPPDLV</sequence>
<comment type="caution">
    <text evidence="1">The sequence shown here is derived from an EMBL/GenBank/DDBJ whole genome shotgun (WGS) entry which is preliminary data.</text>
</comment>